<dbReference type="EMBL" id="CM042029">
    <property type="protein sequence ID" value="KAI3795582.1"/>
    <property type="molecule type" value="Genomic_DNA"/>
</dbReference>
<proteinExistence type="predicted"/>
<reference evidence="2" key="1">
    <citation type="journal article" date="2022" name="Mol. Ecol. Resour.">
        <title>The genomes of chicory, endive, great burdock and yacon provide insights into Asteraceae palaeo-polyploidization history and plant inulin production.</title>
        <authorList>
            <person name="Fan W."/>
            <person name="Wang S."/>
            <person name="Wang H."/>
            <person name="Wang A."/>
            <person name="Jiang F."/>
            <person name="Liu H."/>
            <person name="Zhao H."/>
            <person name="Xu D."/>
            <person name="Zhang Y."/>
        </authorList>
    </citation>
    <scope>NUCLEOTIDE SEQUENCE [LARGE SCALE GENOMIC DNA]</scope>
    <source>
        <strain evidence="2">cv. Yunnan</strain>
    </source>
</reference>
<accession>A0ACB9HL49</accession>
<reference evidence="1 2" key="2">
    <citation type="journal article" date="2022" name="Mol. Ecol. Resour.">
        <title>The genomes of chicory, endive, great burdock and yacon provide insights into Asteraceae paleo-polyploidization history and plant inulin production.</title>
        <authorList>
            <person name="Fan W."/>
            <person name="Wang S."/>
            <person name="Wang H."/>
            <person name="Wang A."/>
            <person name="Jiang F."/>
            <person name="Liu H."/>
            <person name="Zhao H."/>
            <person name="Xu D."/>
            <person name="Zhang Y."/>
        </authorList>
    </citation>
    <scope>NUCLEOTIDE SEQUENCE [LARGE SCALE GENOMIC DNA]</scope>
    <source>
        <strain evidence="2">cv. Yunnan</strain>
        <tissue evidence="1">Leaves</tissue>
    </source>
</reference>
<comment type="caution">
    <text evidence="1">The sequence shown here is derived from an EMBL/GenBank/DDBJ whole genome shotgun (WGS) entry which is preliminary data.</text>
</comment>
<keyword evidence="2" id="KW-1185">Reference proteome</keyword>
<gene>
    <name evidence="1" type="ORF">L1987_38238</name>
</gene>
<evidence type="ECO:0000313" key="2">
    <source>
        <dbReference type="Proteomes" id="UP001056120"/>
    </source>
</evidence>
<protein>
    <submittedName>
        <fullName evidence="1">Uncharacterized protein</fullName>
    </submittedName>
</protein>
<sequence length="119" mass="13225">MASSSSITTNPADHAVSTPSAKTVVLTSSSGEKFEVELQVALQSETIRKMIDDGGFSDEIVLSFPNITGETMSKVLEYCNKHMYYEDAENDIFAVEEMRAFDTQFVDVPNEMIFDLILL</sequence>
<name>A0ACB9HL49_9ASTR</name>
<organism evidence="1 2">
    <name type="scientific">Smallanthus sonchifolius</name>
    <dbReference type="NCBI Taxonomy" id="185202"/>
    <lineage>
        <taxon>Eukaryota</taxon>
        <taxon>Viridiplantae</taxon>
        <taxon>Streptophyta</taxon>
        <taxon>Embryophyta</taxon>
        <taxon>Tracheophyta</taxon>
        <taxon>Spermatophyta</taxon>
        <taxon>Magnoliopsida</taxon>
        <taxon>eudicotyledons</taxon>
        <taxon>Gunneridae</taxon>
        <taxon>Pentapetalae</taxon>
        <taxon>asterids</taxon>
        <taxon>campanulids</taxon>
        <taxon>Asterales</taxon>
        <taxon>Asteraceae</taxon>
        <taxon>Asteroideae</taxon>
        <taxon>Heliantheae alliance</taxon>
        <taxon>Millerieae</taxon>
        <taxon>Smallanthus</taxon>
    </lineage>
</organism>
<dbReference type="Proteomes" id="UP001056120">
    <property type="component" value="Linkage Group LG12"/>
</dbReference>
<evidence type="ECO:0000313" key="1">
    <source>
        <dbReference type="EMBL" id="KAI3795582.1"/>
    </source>
</evidence>